<evidence type="ECO:0000313" key="1">
    <source>
        <dbReference type="EMBL" id="TFK49932.1"/>
    </source>
</evidence>
<reference evidence="1 2" key="1">
    <citation type="journal article" date="2019" name="Nat. Ecol. Evol.">
        <title>Megaphylogeny resolves global patterns of mushroom evolution.</title>
        <authorList>
            <person name="Varga T."/>
            <person name="Krizsan K."/>
            <person name="Foldi C."/>
            <person name="Dima B."/>
            <person name="Sanchez-Garcia M."/>
            <person name="Sanchez-Ramirez S."/>
            <person name="Szollosi G.J."/>
            <person name="Szarkandi J.G."/>
            <person name="Papp V."/>
            <person name="Albert L."/>
            <person name="Andreopoulos W."/>
            <person name="Angelini C."/>
            <person name="Antonin V."/>
            <person name="Barry K.W."/>
            <person name="Bougher N.L."/>
            <person name="Buchanan P."/>
            <person name="Buyck B."/>
            <person name="Bense V."/>
            <person name="Catcheside P."/>
            <person name="Chovatia M."/>
            <person name="Cooper J."/>
            <person name="Damon W."/>
            <person name="Desjardin D."/>
            <person name="Finy P."/>
            <person name="Geml J."/>
            <person name="Haridas S."/>
            <person name="Hughes K."/>
            <person name="Justo A."/>
            <person name="Karasinski D."/>
            <person name="Kautmanova I."/>
            <person name="Kiss B."/>
            <person name="Kocsube S."/>
            <person name="Kotiranta H."/>
            <person name="LaButti K.M."/>
            <person name="Lechner B.E."/>
            <person name="Liimatainen K."/>
            <person name="Lipzen A."/>
            <person name="Lukacs Z."/>
            <person name="Mihaltcheva S."/>
            <person name="Morgado L.N."/>
            <person name="Niskanen T."/>
            <person name="Noordeloos M.E."/>
            <person name="Ohm R.A."/>
            <person name="Ortiz-Santana B."/>
            <person name="Ovrebo C."/>
            <person name="Racz N."/>
            <person name="Riley R."/>
            <person name="Savchenko A."/>
            <person name="Shiryaev A."/>
            <person name="Soop K."/>
            <person name="Spirin V."/>
            <person name="Szebenyi C."/>
            <person name="Tomsovsky M."/>
            <person name="Tulloss R.E."/>
            <person name="Uehling J."/>
            <person name="Grigoriev I.V."/>
            <person name="Vagvolgyi C."/>
            <person name="Papp T."/>
            <person name="Martin F.M."/>
            <person name="Miettinen O."/>
            <person name="Hibbett D.S."/>
            <person name="Nagy L.G."/>
        </authorList>
    </citation>
    <scope>NUCLEOTIDE SEQUENCE [LARGE SCALE GENOMIC DNA]</scope>
    <source>
        <strain evidence="1 2">OMC1185</strain>
    </source>
</reference>
<evidence type="ECO:0008006" key="3">
    <source>
        <dbReference type="Google" id="ProtNLM"/>
    </source>
</evidence>
<dbReference type="InterPro" id="IPR014756">
    <property type="entry name" value="Ig_E-set"/>
</dbReference>
<dbReference type="Gene3D" id="2.60.40.640">
    <property type="match status" value="1"/>
</dbReference>
<dbReference type="InterPro" id="IPR014752">
    <property type="entry name" value="Arrestin-like_C"/>
</dbReference>
<dbReference type="Proteomes" id="UP000305948">
    <property type="component" value="Unassembled WGS sequence"/>
</dbReference>
<dbReference type="EMBL" id="ML213514">
    <property type="protein sequence ID" value="TFK49932.1"/>
    <property type="molecule type" value="Genomic_DNA"/>
</dbReference>
<keyword evidence="2" id="KW-1185">Reference proteome</keyword>
<feature type="non-terminal residue" evidence="1">
    <location>
        <position position="1"/>
    </location>
</feature>
<protein>
    <recommendedName>
        <fullName evidence="3">Arrestin-like N-terminal domain-containing protein</fullName>
    </recommendedName>
</protein>
<gene>
    <name evidence="1" type="ORF">OE88DRAFT_1605412</name>
</gene>
<proteinExistence type="predicted"/>
<feature type="non-terminal residue" evidence="1">
    <location>
        <position position="380"/>
    </location>
</feature>
<sequence length="380" mass="41652">NVIEHRYSLDHKGRPWLQLNIANTHHVQAGSSPRFFDGEAIEGSVDLDLEGEKDIKSVAITLLGIATVQTFKPLNFLHITQTLWGHQQSGESSHLSGKRSWPFVLSLPHEVTVTDKSKDHSTVYRLPPTFSERGWNSTTSIGYRILVSVHAGTFTPDSFLAANLFVLPKTVADPPSSHRRKAYDSGLPLPGPDIDPEAWVELPPVIVKGKPSGSREPQVTCTVRLILICSPKLTYALGAYIPLILTLASPDKEALESLADPNCVNIVLERFLGVGTGQLDAPSTKDGNAFKDFCATAVFWPMDEPDEGVKRLQGEIQVPWKLRPSCSFATILIKYAVSLLPFRAADFHWEGNKEVALVKQEVTVVTLNAEGVVPKSLAPP</sequence>
<dbReference type="OrthoDB" id="2333384at2759"/>
<dbReference type="STRING" id="5364.A0A5C3MYI9"/>
<dbReference type="SUPFAM" id="SSF81296">
    <property type="entry name" value="E set domains"/>
    <property type="match status" value="1"/>
</dbReference>
<name>A0A5C3MYI9_9AGAM</name>
<accession>A0A5C3MYI9</accession>
<organism evidence="1 2">
    <name type="scientific">Heliocybe sulcata</name>
    <dbReference type="NCBI Taxonomy" id="5364"/>
    <lineage>
        <taxon>Eukaryota</taxon>
        <taxon>Fungi</taxon>
        <taxon>Dikarya</taxon>
        <taxon>Basidiomycota</taxon>
        <taxon>Agaricomycotina</taxon>
        <taxon>Agaricomycetes</taxon>
        <taxon>Gloeophyllales</taxon>
        <taxon>Gloeophyllaceae</taxon>
        <taxon>Heliocybe</taxon>
    </lineage>
</organism>
<dbReference type="AlphaFoldDB" id="A0A5C3MYI9"/>
<evidence type="ECO:0000313" key="2">
    <source>
        <dbReference type="Proteomes" id="UP000305948"/>
    </source>
</evidence>